<reference evidence="5" key="1">
    <citation type="submission" date="2023-06" db="EMBL/GenBank/DDBJ databases">
        <authorList>
            <person name="Delattre M."/>
        </authorList>
    </citation>
    <scope>NUCLEOTIDE SEQUENCE</scope>
    <source>
        <strain evidence="5">AF72</strain>
    </source>
</reference>
<evidence type="ECO:0000256" key="2">
    <source>
        <dbReference type="ARBA" id="ARBA00022737"/>
    </source>
</evidence>
<accession>A0AA36G3A9</accession>
<protein>
    <submittedName>
        <fullName evidence="5">Uncharacterized protein</fullName>
    </submittedName>
</protein>
<feature type="compositionally biased region" description="Acidic residues" evidence="4">
    <location>
        <begin position="428"/>
        <end position="442"/>
    </location>
</feature>
<dbReference type="GO" id="GO:0045717">
    <property type="term" value="P:negative regulation of fatty acid biosynthetic process"/>
    <property type="evidence" value="ECO:0007669"/>
    <property type="project" value="TreeGrafter"/>
</dbReference>
<dbReference type="SMART" id="SM00320">
    <property type="entry name" value="WD40"/>
    <property type="match status" value="6"/>
</dbReference>
<feature type="compositionally biased region" description="Basic and acidic residues" evidence="4">
    <location>
        <begin position="513"/>
        <end position="524"/>
    </location>
</feature>
<name>A0AA36G3A9_9BILA</name>
<dbReference type="PANTHER" id="PTHR15574">
    <property type="entry name" value="WD REPEAT DOMAIN-CONTAINING FAMILY"/>
    <property type="match status" value="1"/>
</dbReference>
<evidence type="ECO:0000256" key="1">
    <source>
        <dbReference type="ARBA" id="ARBA00022574"/>
    </source>
</evidence>
<evidence type="ECO:0000313" key="5">
    <source>
        <dbReference type="EMBL" id="CAJ0577245.1"/>
    </source>
</evidence>
<evidence type="ECO:0000256" key="3">
    <source>
        <dbReference type="PROSITE-ProRule" id="PRU00221"/>
    </source>
</evidence>
<keyword evidence="1 3" id="KW-0853">WD repeat</keyword>
<feature type="non-terminal residue" evidence="5">
    <location>
        <position position="538"/>
    </location>
</feature>
<gene>
    <name evidence="5" type="ORF">MSPICULIGERA_LOCUS15523</name>
</gene>
<organism evidence="5 6">
    <name type="scientific">Mesorhabditis spiculigera</name>
    <dbReference type="NCBI Taxonomy" id="96644"/>
    <lineage>
        <taxon>Eukaryota</taxon>
        <taxon>Metazoa</taxon>
        <taxon>Ecdysozoa</taxon>
        <taxon>Nematoda</taxon>
        <taxon>Chromadorea</taxon>
        <taxon>Rhabditida</taxon>
        <taxon>Rhabditina</taxon>
        <taxon>Rhabditomorpha</taxon>
        <taxon>Rhabditoidea</taxon>
        <taxon>Rhabditidae</taxon>
        <taxon>Mesorhabditinae</taxon>
        <taxon>Mesorhabditis</taxon>
    </lineage>
</organism>
<dbReference type="InterPro" id="IPR001680">
    <property type="entry name" value="WD40_rpt"/>
</dbReference>
<proteinExistence type="predicted"/>
<dbReference type="AlphaFoldDB" id="A0AA36G3A9"/>
<dbReference type="Proteomes" id="UP001177023">
    <property type="component" value="Unassembled WGS sequence"/>
</dbReference>
<dbReference type="EMBL" id="CATQJA010002648">
    <property type="protein sequence ID" value="CAJ0577245.1"/>
    <property type="molecule type" value="Genomic_DNA"/>
</dbReference>
<dbReference type="Pfam" id="PF00400">
    <property type="entry name" value="WD40"/>
    <property type="match status" value="2"/>
</dbReference>
<dbReference type="InterPro" id="IPR036322">
    <property type="entry name" value="WD40_repeat_dom_sf"/>
</dbReference>
<feature type="repeat" description="WD" evidence="3">
    <location>
        <begin position="28"/>
        <end position="61"/>
    </location>
</feature>
<dbReference type="Gene3D" id="2.130.10.10">
    <property type="entry name" value="YVTN repeat-like/Quinoprotein amine dehydrogenase"/>
    <property type="match status" value="3"/>
</dbReference>
<dbReference type="PROSITE" id="PS50294">
    <property type="entry name" value="WD_REPEATS_REGION"/>
    <property type="match status" value="1"/>
</dbReference>
<evidence type="ECO:0000256" key="4">
    <source>
        <dbReference type="SAM" id="MobiDB-lite"/>
    </source>
</evidence>
<dbReference type="InterPro" id="IPR045151">
    <property type="entry name" value="DCAF8"/>
</dbReference>
<feature type="compositionally biased region" description="Pro residues" evidence="4">
    <location>
        <begin position="526"/>
        <end position="538"/>
    </location>
</feature>
<dbReference type="GO" id="GO:0080008">
    <property type="term" value="C:Cul4-RING E3 ubiquitin ligase complex"/>
    <property type="evidence" value="ECO:0007669"/>
    <property type="project" value="TreeGrafter"/>
</dbReference>
<dbReference type="SUPFAM" id="SSF50978">
    <property type="entry name" value="WD40 repeat-like"/>
    <property type="match status" value="1"/>
</dbReference>
<feature type="repeat" description="WD" evidence="3">
    <location>
        <begin position="311"/>
        <end position="342"/>
    </location>
</feature>
<dbReference type="InterPro" id="IPR015943">
    <property type="entry name" value="WD40/YVTN_repeat-like_dom_sf"/>
</dbReference>
<sequence>MDCKLRERFRKFRSYPDQPDQVFHQRNIRGHTGCVNSVEFSHSQDMMASGGDDQRILVWSVGDLLARGDPEPRQIMREKHSANIFTYSFSNDDRQLYSGGNDSGVLLHDIATGSALRQWHGASPVYHLSCSPVDDHVVAAARDQGHIDFYDTRSNENSASTVLRFPGRSAYCGAFNPEVPNIFAVCTEGDGLSMHDLRHPKKKLFDFSRHTPRGCFYGEFDSTGKRIVLNQNKDYPLVLDLPSAQVLRLKDPQFRSFHTIKSVIFAEDDVVMMGGDDFNIYAWQIPDGFAELPPVEGLEMYRNLDNCTTMLQGHRSIVNHVRYNKKMKALASCGIEKIVKIWTPYATMDSTINPILRTPQMGGFIDPVENLDDNVDEDPQMLSYFDEISNQTRHETMGGSMHRGFLDDSDDSGPFSAYVDQVHYLDIDDGISGDSDDSDDSSASESTGHHPRRTIQFFFQAARRRYEALTAEEMAADRSDDGAQGDDEATDGRSDVDDMDTSGAVADAEDSEREGGDAPSREPITRWPPSPSPSPPAV</sequence>
<dbReference type="PANTHER" id="PTHR15574:SF43">
    <property type="entry name" value="DDB1- AND CUL4-ASSOCIATED FACTOR 5"/>
    <property type="match status" value="1"/>
</dbReference>
<keyword evidence="6" id="KW-1185">Reference proteome</keyword>
<keyword evidence="2" id="KW-0677">Repeat</keyword>
<feature type="repeat" description="WD" evidence="3">
    <location>
        <begin position="77"/>
        <end position="118"/>
    </location>
</feature>
<evidence type="ECO:0000313" key="6">
    <source>
        <dbReference type="Proteomes" id="UP001177023"/>
    </source>
</evidence>
<dbReference type="GO" id="GO:0005737">
    <property type="term" value="C:cytoplasm"/>
    <property type="evidence" value="ECO:0007669"/>
    <property type="project" value="TreeGrafter"/>
</dbReference>
<feature type="region of interest" description="Disordered" evidence="4">
    <location>
        <begin position="428"/>
        <end position="454"/>
    </location>
</feature>
<dbReference type="PROSITE" id="PS50082">
    <property type="entry name" value="WD_REPEATS_2"/>
    <property type="match status" value="3"/>
</dbReference>
<comment type="caution">
    <text evidence="5">The sequence shown here is derived from an EMBL/GenBank/DDBJ whole genome shotgun (WGS) entry which is preliminary data.</text>
</comment>
<feature type="region of interest" description="Disordered" evidence="4">
    <location>
        <begin position="473"/>
        <end position="538"/>
    </location>
</feature>